<evidence type="ECO:0000256" key="6">
    <source>
        <dbReference type="ARBA" id="ARBA00022490"/>
    </source>
</evidence>
<dbReference type="GO" id="GO:0004641">
    <property type="term" value="F:phosphoribosylformylglycinamidine cyclo-ligase activity"/>
    <property type="evidence" value="ECO:0007669"/>
    <property type="project" value="UniProtKB-UniRule"/>
</dbReference>
<dbReference type="InterPro" id="IPR004733">
    <property type="entry name" value="PurM_cligase"/>
</dbReference>
<dbReference type="SUPFAM" id="SSF55326">
    <property type="entry name" value="PurM N-terminal domain-like"/>
    <property type="match status" value="1"/>
</dbReference>
<dbReference type="Gene3D" id="3.30.1330.10">
    <property type="entry name" value="PurM-like, N-terminal domain"/>
    <property type="match status" value="1"/>
</dbReference>
<dbReference type="FunFam" id="3.30.1330.10:FF:000001">
    <property type="entry name" value="Phosphoribosylformylglycinamidine cyclo-ligase"/>
    <property type="match status" value="1"/>
</dbReference>
<dbReference type="SUPFAM" id="SSF56042">
    <property type="entry name" value="PurM C-terminal domain-like"/>
    <property type="match status" value="1"/>
</dbReference>
<evidence type="ECO:0000256" key="10">
    <source>
        <dbReference type="ARBA" id="ARBA00022840"/>
    </source>
</evidence>
<evidence type="ECO:0000256" key="9">
    <source>
        <dbReference type="ARBA" id="ARBA00022755"/>
    </source>
</evidence>
<dbReference type="CDD" id="cd02196">
    <property type="entry name" value="PurM"/>
    <property type="match status" value="1"/>
</dbReference>
<dbReference type="KEGG" id="ccot:CCAX7_37380"/>
<evidence type="ECO:0000256" key="2">
    <source>
        <dbReference type="ARBA" id="ARBA00004686"/>
    </source>
</evidence>
<dbReference type="Proteomes" id="UP000287394">
    <property type="component" value="Chromosome"/>
</dbReference>
<accession>A0A402D164</accession>
<keyword evidence="7 15" id="KW-0436">Ligase</keyword>
<dbReference type="Gene3D" id="3.90.650.10">
    <property type="entry name" value="PurM-like C-terminal domain"/>
    <property type="match status" value="1"/>
</dbReference>
<evidence type="ECO:0000256" key="8">
    <source>
        <dbReference type="ARBA" id="ARBA00022741"/>
    </source>
</evidence>
<sequence length="348" mass="36323">MSEAKEQSAYARAGVDIDAATDAVDRMKSHIKKTLTPGVLTGVGSFGGMFALSALGTLQDPVLVSSIDGVGTKLKIAFATNRHDTIGRDLVNHCINDILVQGARPLFFLDYFGTGKLQPHVAEAVVKGLTDGCQAAGCALIGGETAEMPGLYGDGEYDLAGSIVGIVERAKIVDGSQVAPGDVLIGLASDGLHTNGYSLARQALLHDGQLPLETPIPELGGETLADVLLAPHRCYAPAVLSYLETNRVHAMAHITGGGFLDNIPRVLPTGVGVHIDRSAWTVPPIFGLIEKLGGVSNYEMHRVFNMGIGYVLVVPADDADTAIAYFENAGEKAVKLGVAIEGDGVELG</sequence>
<evidence type="ECO:0000256" key="11">
    <source>
        <dbReference type="ARBA" id="ARBA00031908"/>
    </source>
</evidence>
<dbReference type="Pfam" id="PF02769">
    <property type="entry name" value="AIRS_C"/>
    <property type="match status" value="1"/>
</dbReference>
<comment type="similarity">
    <text evidence="3 15">Belongs to the AIR synthase family.</text>
</comment>
<keyword evidence="17" id="KW-1185">Reference proteome</keyword>
<dbReference type="GO" id="GO:0006189">
    <property type="term" value="P:'de novo' IMP biosynthetic process"/>
    <property type="evidence" value="ECO:0007669"/>
    <property type="project" value="UniProtKB-UniRule"/>
</dbReference>
<comment type="catalytic activity">
    <reaction evidence="14 15">
        <text>2-formamido-N(1)-(5-O-phospho-beta-D-ribosyl)acetamidine + ATP = 5-amino-1-(5-phospho-beta-D-ribosyl)imidazole + ADP + phosphate + H(+)</text>
        <dbReference type="Rhea" id="RHEA:23032"/>
        <dbReference type="ChEBI" id="CHEBI:15378"/>
        <dbReference type="ChEBI" id="CHEBI:30616"/>
        <dbReference type="ChEBI" id="CHEBI:43474"/>
        <dbReference type="ChEBI" id="CHEBI:137981"/>
        <dbReference type="ChEBI" id="CHEBI:147287"/>
        <dbReference type="ChEBI" id="CHEBI:456216"/>
        <dbReference type="EC" id="6.3.3.1"/>
    </reaction>
</comment>
<keyword evidence="8 15" id="KW-0547">Nucleotide-binding</keyword>
<dbReference type="InterPro" id="IPR016188">
    <property type="entry name" value="PurM-like_N"/>
</dbReference>
<dbReference type="PANTHER" id="PTHR10520">
    <property type="entry name" value="TRIFUNCTIONAL PURINE BIOSYNTHETIC PROTEIN ADENOSINE-3-RELATED"/>
    <property type="match status" value="1"/>
</dbReference>
<evidence type="ECO:0000256" key="15">
    <source>
        <dbReference type="HAMAP-Rule" id="MF_00741"/>
    </source>
</evidence>
<dbReference type="FunFam" id="3.90.650.10:FF:000011">
    <property type="entry name" value="Phosphoribosylformylglycinamidine cyclo-ligase"/>
    <property type="match status" value="1"/>
</dbReference>
<evidence type="ECO:0000256" key="7">
    <source>
        <dbReference type="ARBA" id="ARBA00022598"/>
    </source>
</evidence>
<organism evidence="16 17">
    <name type="scientific">Capsulimonas corticalis</name>
    <dbReference type="NCBI Taxonomy" id="2219043"/>
    <lineage>
        <taxon>Bacteria</taxon>
        <taxon>Bacillati</taxon>
        <taxon>Armatimonadota</taxon>
        <taxon>Armatimonadia</taxon>
        <taxon>Capsulimonadales</taxon>
        <taxon>Capsulimonadaceae</taxon>
        <taxon>Capsulimonas</taxon>
    </lineage>
</organism>
<dbReference type="Pfam" id="PF00586">
    <property type="entry name" value="AIRS"/>
    <property type="match status" value="1"/>
</dbReference>
<keyword evidence="10 15" id="KW-0067">ATP-binding</keyword>
<reference evidence="16 17" key="1">
    <citation type="journal article" date="2019" name="Int. J. Syst. Evol. Microbiol.">
        <title>Capsulimonas corticalis gen. nov., sp. nov., an aerobic capsulated bacterium, of a novel bacterial order, Capsulimonadales ord. nov., of the class Armatimonadia of the phylum Armatimonadetes.</title>
        <authorList>
            <person name="Li J."/>
            <person name="Kudo C."/>
            <person name="Tonouchi A."/>
        </authorList>
    </citation>
    <scope>NUCLEOTIDE SEQUENCE [LARGE SCALE GENOMIC DNA]</scope>
    <source>
        <strain evidence="16 17">AX-7</strain>
    </source>
</reference>
<dbReference type="InterPro" id="IPR036921">
    <property type="entry name" value="PurM-like_N_sf"/>
</dbReference>
<dbReference type="FunCoup" id="A0A402D164">
    <property type="interactions" value="473"/>
</dbReference>
<evidence type="ECO:0000256" key="4">
    <source>
        <dbReference type="ARBA" id="ARBA00013047"/>
    </source>
</evidence>
<dbReference type="GO" id="GO:0005524">
    <property type="term" value="F:ATP binding"/>
    <property type="evidence" value="ECO:0007669"/>
    <property type="project" value="UniProtKB-KW"/>
</dbReference>
<dbReference type="InterPro" id="IPR036676">
    <property type="entry name" value="PurM-like_C_sf"/>
</dbReference>
<comment type="subcellular location">
    <subcellularLocation>
        <location evidence="1 15">Cytoplasm</location>
    </subcellularLocation>
</comment>
<dbReference type="GO" id="GO:0046084">
    <property type="term" value="P:adenine biosynthetic process"/>
    <property type="evidence" value="ECO:0007669"/>
    <property type="project" value="TreeGrafter"/>
</dbReference>
<evidence type="ECO:0000256" key="14">
    <source>
        <dbReference type="ARBA" id="ARBA00049057"/>
    </source>
</evidence>
<evidence type="ECO:0000313" key="17">
    <source>
        <dbReference type="Proteomes" id="UP000287394"/>
    </source>
</evidence>
<evidence type="ECO:0000256" key="5">
    <source>
        <dbReference type="ARBA" id="ARBA00020367"/>
    </source>
</evidence>
<evidence type="ECO:0000256" key="3">
    <source>
        <dbReference type="ARBA" id="ARBA00010280"/>
    </source>
</evidence>
<dbReference type="GO" id="GO:0005829">
    <property type="term" value="C:cytosol"/>
    <property type="evidence" value="ECO:0007669"/>
    <property type="project" value="TreeGrafter"/>
</dbReference>
<dbReference type="EMBL" id="AP025739">
    <property type="protein sequence ID" value="BDI31687.1"/>
    <property type="molecule type" value="Genomic_DNA"/>
</dbReference>
<evidence type="ECO:0000256" key="1">
    <source>
        <dbReference type="ARBA" id="ARBA00004496"/>
    </source>
</evidence>
<dbReference type="RefSeq" id="WP_119323265.1">
    <property type="nucleotide sequence ID" value="NZ_AP025739.1"/>
</dbReference>
<protein>
    <recommendedName>
        <fullName evidence="5 15">Phosphoribosylformylglycinamidine cyclo-ligase</fullName>
        <ecNumber evidence="4 15">6.3.3.1</ecNumber>
    </recommendedName>
    <alternativeName>
        <fullName evidence="12 15">AIR synthase</fullName>
    </alternativeName>
    <alternativeName>
        <fullName evidence="13 15">AIRS</fullName>
    </alternativeName>
    <alternativeName>
        <fullName evidence="11 15">Phosphoribosyl-aminoimidazole synthetase</fullName>
    </alternativeName>
</protein>
<evidence type="ECO:0000256" key="12">
    <source>
        <dbReference type="ARBA" id="ARBA00032931"/>
    </source>
</evidence>
<comment type="pathway">
    <text evidence="2 15">Purine metabolism; IMP biosynthesis via de novo pathway; 5-amino-1-(5-phospho-D-ribosyl)imidazole from N(2)-formyl-N(1)-(5-phospho-D-ribosyl)glycinamide: step 2/2.</text>
</comment>
<evidence type="ECO:0000313" key="16">
    <source>
        <dbReference type="EMBL" id="BDI31687.1"/>
    </source>
</evidence>
<dbReference type="PANTHER" id="PTHR10520:SF12">
    <property type="entry name" value="TRIFUNCTIONAL PURINE BIOSYNTHETIC PROTEIN ADENOSINE-3"/>
    <property type="match status" value="1"/>
</dbReference>
<dbReference type="OrthoDB" id="9777881at2"/>
<proteinExistence type="inferred from homology"/>
<gene>
    <name evidence="15 16" type="primary">purM</name>
    <name evidence="16" type="ORF">CCAX7_37380</name>
</gene>
<dbReference type="InterPro" id="IPR010918">
    <property type="entry name" value="PurM-like_C_dom"/>
</dbReference>
<name>A0A402D164_9BACT</name>
<keyword evidence="6 15" id="KW-0963">Cytoplasm</keyword>
<dbReference type="EC" id="6.3.3.1" evidence="4 15"/>
<dbReference type="GO" id="GO:0004637">
    <property type="term" value="F:phosphoribosylamine-glycine ligase activity"/>
    <property type="evidence" value="ECO:0007669"/>
    <property type="project" value="TreeGrafter"/>
</dbReference>
<keyword evidence="9 15" id="KW-0658">Purine biosynthesis</keyword>
<dbReference type="NCBIfam" id="TIGR00878">
    <property type="entry name" value="purM"/>
    <property type="match status" value="1"/>
</dbReference>
<dbReference type="AlphaFoldDB" id="A0A402D164"/>
<dbReference type="HAMAP" id="MF_00741">
    <property type="entry name" value="AIRS"/>
    <property type="match status" value="1"/>
</dbReference>
<evidence type="ECO:0000256" key="13">
    <source>
        <dbReference type="ARBA" id="ARBA00033093"/>
    </source>
</evidence>